<dbReference type="Proteomes" id="UP000016600">
    <property type="component" value="Unassembled WGS sequence"/>
</dbReference>
<keyword evidence="6" id="KW-1003">Cell membrane</keyword>
<keyword evidence="5" id="KW-0813">Transport</keyword>
<feature type="transmembrane region" description="Helical" evidence="10">
    <location>
        <begin position="151"/>
        <end position="168"/>
    </location>
</feature>
<dbReference type="InterPro" id="IPR006419">
    <property type="entry name" value="NMN_transpt_PnuC"/>
</dbReference>
<evidence type="ECO:0000256" key="6">
    <source>
        <dbReference type="ARBA" id="ARBA00022475"/>
    </source>
</evidence>
<evidence type="ECO:0000256" key="1">
    <source>
        <dbReference type="ARBA" id="ARBA00002672"/>
    </source>
</evidence>
<keyword evidence="12" id="KW-1185">Reference proteome</keyword>
<evidence type="ECO:0000256" key="2">
    <source>
        <dbReference type="ARBA" id="ARBA00004651"/>
    </source>
</evidence>
<feature type="transmembrane region" description="Helical" evidence="10">
    <location>
        <begin position="98"/>
        <end position="120"/>
    </location>
</feature>
<feature type="transmembrane region" description="Helical" evidence="10">
    <location>
        <begin position="174"/>
        <end position="191"/>
    </location>
</feature>
<comment type="subcellular location">
    <subcellularLocation>
        <location evidence="2">Cell membrane</location>
        <topology evidence="2">Multi-pass membrane protein</topology>
    </subcellularLocation>
</comment>
<keyword evidence="7 10" id="KW-0812">Transmembrane</keyword>
<feature type="transmembrane region" description="Helical" evidence="10">
    <location>
        <begin position="126"/>
        <end position="144"/>
    </location>
</feature>
<sequence length="202" mass="23420">MTLETFLSAHWLDMLSTVLGIIYIVLEYRAHIALWLVGIVMPAIDIWLFWSVGLYADFGMAIYYTLAAIYGYAVWRFGHKYNQKADEELPVTHFKHRLIMPALLIFIIAWATIYLILVRFTNSDVPITDSFINALSFIGLWALARKYLEQWLIWIIVDVVSAVLYAYKGIPFKAGLYALYVIIAVLGYYKWKGMMRNELSID</sequence>
<dbReference type="PATRIC" id="fig|1081904.3.peg.985"/>
<evidence type="ECO:0000256" key="9">
    <source>
        <dbReference type="ARBA" id="ARBA00023136"/>
    </source>
</evidence>
<evidence type="ECO:0000313" key="12">
    <source>
        <dbReference type="Proteomes" id="UP000016600"/>
    </source>
</evidence>
<evidence type="ECO:0000256" key="4">
    <source>
        <dbReference type="ARBA" id="ARBA00017522"/>
    </source>
</evidence>
<proteinExistence type="inferred from homology"/>
<protein>
    <recommendedName>
        <fullName evidence="4">Nicotinamide riboside transporter PnuC</fullName>
    </recommendedName>
</protein>
<dbReference type="EMBL" id="AWET01000021">
    <property type="protein sequence ID" value="ERK02768.1"/>
    <property type="molecule type" value="Genomic_DNA"/>
</dbReference>
<dbReference type="RefSeq" id="WP_021583705.1">
    <property type="nucleotide sequence ID" value="NZ_AWET01000021.1"/>
</dbReference>
<evidence type="ECO:0000256" key="3">
    <source>
        <dbReference type="ARBA" id="ARBA00006669"/>
    </source>
</evidence>
<dbReference type="PANTHER" id="PTHR36122:SF2">
    <property type="entry name" value="NICOTINAMIDE RIBOSIDE TRANSPORTER PNUC"/>
    <property type="match status" value="1"/>
</dbReference>
<keyword evidence="8 10" id="KW-1133">Transmembrane helix</keyword>
<comment type="similarity">
    <text evidence="3">Belongs to the nicotinamide ribonucleoside (NR) uptake permease (TC 4.B.1) family.</text>
</comment>
<dbReference type="Pfam" id="PF04973">
    <property type="entry name" value="NMN_transporter"/>
    <property type="match status" value="1"/>
</dbReference>
<evidence type="ECO:0000313" key="11">
    <source>
        <dbReference type="EMBL" id="ERK02768.1"/>
    </source>
</evidence>
<gene>
    <name evidence="11" type="primary">pnuC</name>
    <name evidence="11" type="ORF">HMPREF1218_1366</name>
</gene>
<accession>U2LE47</accession>
<dbReference type="AlphaFoldDB" id="U2LE47"/>
<dbReference type="GO" id="GO:0034257">
    <property type="term" value="F:nicotinamide riboside transmembrane transporter activity"/>
    <property type="evidence" value="ECO:0007669"/>
    <property type="project" value="InterPro"/>
</dbReference>
<organism evidence="11 12">
    <name type="scientific">Hoylesella pleuritidis F0068</name>
    <dbReference type="NCBI Taxonomy" id="1081904"/>
    <lineage>
        <taxon>Bacteria</taxon>
        <taxon>Pseudomonadati</taxon>
        <taxon>Bacteroidota</taxon>
        <taxon>Bacteroidia</taxon>
        <taxon>Bacteroidales</taxon>
        <taxon>Prevotellaceae</taxon>
        <taxon>Hoylesella</taxon>
    </lineage>
</organism>
<dbReference type="NCBIfam" id="TIGR01528">
    <property type="entry name" value="NMN_trans_PnuC"/>
    <property type="match status" value="1"/>
</dbReference>
<feature type="transmembrane region" description="Helical" evidence="10">
    <location>
        <begin position="33"/>
        <end position="52"/>
    </location>
</feature>
<comment type="function">
    <text evidence="1">Required for nicotinamide riboside transport across the inner membrane.</text>
</comment>
<dbReference type="GO" id="GO:0005886">
    <property type="term" value="C:plasma membrane"/>
    <property type="evidence" value="ECO:0007669"/>
    <property type="project" value="UniProtKB-SubCell"/>
</dbReference>
<evidence type="ECO:0000256" key="7">
    <source>
        <dbReference type="ARBA" id="ARBA00022692"/>
    </source>
</evidence>
<feature type="transmembrane region" description="Helical" evidence="10">
    <location>
        <begin position="58"/>
        <end position="77"/>
    </location>
</feature>
<evidence type="ECO:0000256" key="10">
    <source>
        <dbReference type="SAM" id="Phobius"/>
    </source>
</evidence>
<evidence type="ECO:0000256" key="5">
    <source>
        <dbReference type="ARBA" id="ARBA00022448"/>
    </source>
</evidence>
<feature type="transmembrane region" description="Helical" evidence="10">
    <location>
        <begin position="6"/>
        <end position="26"/>
    </location>
</feature>
<comment type="caution">
    <text evidence="11">The sequence shown here is derived from an EMBL/GenBank/DDBJ whole genome shotgun (WGS) entry which is preliminary data.</text>
</comment>
<evidence type="ECO:0000256" key="8">
    <source>
        <dbReference type="ARBA" id="ARBA00022989"/>
    </source>
</evidence>
<name>U2LE47_9BACT</name>
<dbReference type="PANTHER" id="PTHR36122">
    <property type="entry name" value="NICOTINAMIDE RIBOSIDE TRANSPORTER PNUC"/>
    <property type="match status" value="1"/>
</dbReference>
<reference evidence="11 12" key="1">
    <citation type="submission" date="2013-08" db="EMBL/GenBank/DDBJ databases">
        <authorList>
            <person name="Durkin A.S."/>
            <person name="Haft D.R."/>
            <person name="McCorrison J."/>
            <person name="Torralba M."/>
            <person name="Gillis M."/>
            <person name="Haft D.H."/>
            <person name="Methe B."/>
            <person name="Sutton G."/>
            <person name="Nelson K.E."/>
        </authorList>
    </citation>
    <scope>NUCLEOTIDE SEQUENCE [LARGE SCALE GENOMIC DNA]</scope>
    <source>
        <strain evidence="11 12">F0068</strain>
    </source>
</reference>
<keyword evidence="9 10" id="KW-0472">Membrane</keyword>